<dbReference type="EMBL" id="SMMS01000001">
    <property type="protein sequence ID" value="TCL11111.1"/>
    <property type="molecule type" value="Genomic_DNA"/>
</dbReference>
<dbReference type="Proteomes" id="UP000217726">
    <property type="component" value="Unassembled WGS sequence"/>
</dbReference>
<dbReference type="InterPro" id="IPR042259">
    <property type="entry name" value="Raco-like_middle_sf"/>
</dbReference>
<reference evidence="3 5" key="3">
    <citation type="submission" date="2019-03" db="EMBL/GenBank/DDBJ databases">
        <title>Subsurface microbial communities from deep shales in Ohio and West Virginia, USA.</title>
        <authorList>
            <person name="Wrighton K."/>
        </authorList>
    </citation>
    <scope>NUCLEOTIDE SEQUENCE [LARGE SCALE GENOMIC DNA]</scope>
    <source>
        <strain evidence="3 5">WG1_MB</strain>
    </source>
</reference>
<reference evidence="4" key="2">
    <citation type="submission" date="2017-09" db="EMBL/GenBank/DDBJ databases">
        <authorList>
            <person name="Varghese N."/>
            <person name="Submissions S."/>
        </authorList>
    </citation>
    <scope>NUCLEOTIDE SEQUENCE [LARGE SCALE GENOMIC DNA]</scope>
    <source>
        <strain evidence="4">WG-1MB</strain>
    </source>
</reference>
<feature type="domain" description="4Fe-4S ferredoxin-type" evidence="1">
    <location>
        <begin position="472"/>
        <end position="501"/>
    </location>
</feature>
<dbReference type="Gene3D" id="3.30.70.20">
    <property type="match status" value="1"/>
</dbReference>
<dbReference type="InterPro" id="IPR017900">
    <property type="entry name" value="4Fe4S_Fe_S_CS"/>
</dbReference>
<gene>
    <name evidence="3" type="ORF">C7960_0214</name>
    <name evidence="2" type="ORF">SAMN06295989_101182</name>
</gene>
<evidence type="ECO:0000313" key="3">
    <source>
        <dbReference type="EMBL" id="TCL11111.1"/>
    </source>
</evidence>
<dbReference type="InterPro" id="IPR041414">
    <property type="entry name" value="Raco-like_middle"/>
</dbReference>
<dbReference type="GO" id="GO:0008168">
    <property type="term" value="F:methyltransferase activity"/>
    <property type="evidence" value="ECO:0007669"/>
    <property type="project" value="UniProtKB-KW"/>
</dbReference>
<dbReference type="EMBL" id="OBDR01000001">
    <property type="protein sequence ID" value="SNY00126.1"/>
    <property type="molecule type" value="Genomic_DNA"/>
</dbReference>
<dbReference type="InterPro" id="IPR027980">
    <property type="entry name" value="RACo_C"/>
</dbReference>
<dbReference type="InterPro" id="IPR052911">
    <property type="entry name" value="Corrinoid_activation_enz"/>
</dbReference>
<accession>A0A285EPW8</accession>
<evidence type="ECO:0000313" key="4">
    <source>
        <dbReference type="Proteomes" id="UP000217726"/>
    </source>
</evidence>
<dbReference type="GO" id="GO:0032259">
    <property type="term" value="P:methylation"/>
    <property type="evidence" value="ECO:0007669"/>
    <property type="project" value="UniProtKB-KW"/>
</dbReference>
<reference evidence="2" key="1">
    <citation type="submission" date="2017-09" db="EMBL/GenBank/DDBJ databases">
        <authorList>
            <person name="Ehlers B."/>
            <person name="Leendertz F.H."/>
        </authorList>
    </citation>
    <scope>NUCLEOTIDE SEQUENCE [LARGE SCALE GENOMIC DNA]</scope>
    <source>
        <strain evidence="2">WG-1MB</strain>
    </source>
</reference>
<feature type="domain" description="4Fe-4S ferredoxin-type" evidence="1">
    <location>
        <begin position="503"/>
        <end position="534"/>
    </location>
</feature>
<dbReference type="AlphaFoldDB" id="A0A285EPW8"/>
<dbReference type="OrthoDB" id="23478at2157"/>
<sequence>MKVGVAIDLGTSGFRAQKVDIESGEIHKTVITMNNPLPGANVMDHLDFAMNYGQDLAHELVIGAFRNILEKLGIHSSPDRIAICGNPIQLSLFQGIPIDDLAYAGQRKKAKYNIKEQERKAAVVKSIFIPGLENLDNCSVVIPPAIKHEVGADALALIVKSGMLDNEDISIATDYGTNAEMALKVGNVIYTGSAAAGPALEGQEISNGTIARPHAISDVSFEDKALRNYVLNDNMDTVQGDLVKPDDGTVIDKGDIEAYGITGTGVISLIDESINNGLVVLPKINLKNSIIQLQDGIKFNEHDLVEAGRAIGAIRAGHITLCNAAKIAMEDIKTAYMSGAAGTYMDAIKAHNIGMIPYDVDQISQIGNTSLIVAREILLSEDRLWELQKIAEEIVGTHVMFAMDDAFKEAYILELSYWGEGMPFKVLKKYLKKKKLPTIDAVKSVPAIEKRVVKDIPVLGEEGLHVLDKVGTYLTMIIEGCEACHKCVKVCPNDALTMEDEDNRVMIRTDLCDGAHCQKCIHACPHDLFKWENLDIMMQESSMEQ</sequence>
<keyword evidence="4" id="KW-1185">Reference proteome</keyword>
<dbReference type="SUPFAM" id="SSF54862">
    <property type="entry name" value="4Fe-4S ferredoxins"/>
    <property type="match status" value="1"/>
</dbReference>
<dbReference type="PROSITE" id="PS51379">
    <property type="entry name" value="4FE4S_FER_2"/>
    <property type="match status" value="2"/>
</dbReference>
<evidence type="ECO:0000313" key="5">
    <source>
        <dbReference type="Proteomes" id="UP000295404"/>
    </source>
</evidence>
<dbReference type="PANTHER" id="PTHR42895:SF2">
    <property type="entry name" value="IRON-SULFUR CLUSTER PROTEIN"/>
    <property type="match status" value="1"/>
</dbReference>
<dbReference type="InterPro" id="IPR017896">
    <property type="entry name" value="4Fe4S_Fe-S-bd"/>
</dbReference>
<name>A0A285EPW8_9EURY</name>
<dbReference type="GO" id="GO:0016491">
    <property type="term" value="F:oxidoreductase activity"/>
    <property type="evidence" value="ECO:0007669"/>
    <property type="project" value="UniProtKB-ARBA"/>
</dbReference>
<dbReference type="InterPro" id="IPR026339">
    <property type="entry name" value="RamA_corrin_act"/>
</dbReference>
<organism evidence="2 4">
    <name type="scientific">Methanohalophilus euhalobius</name>
    <dbReference type="NCBI Taxonomy" id="51203"/>
    <lineage>
        <taxon>Archaea</taxon>
        <taxon>Methanobacteriati</taxon>
        <taxon>Methanobacteriota</taxon>
        <taxon>Stenosarchaea group</taxon>
        <taxon>Methanomicrobia</taxon>
        <taxon>Methanosarcinales</taxon>
        <taxon>Methanosarcinaceae</taxon>
        <taxon>Methanohalophilus</taxon>
    </lineage>
</organism>
<proteinExistence type="predicted"/>
<dbReference type="PROSITE" id="PS00198">
    <property type="entry name" value="4FE4S_FER_1"/>
    <property type="match status" value="1"/>
</dbReference>
<dbReference type="Gene3D" id="3.30.420.480">
    <property type="entry name" value="Domain of unknown function (DUF4445)"/>
    <property type="match status" value="1"/>
</dbReference>
<dbReference type="NCBIfam" id="TIGR04270">
    <property type="entry name" value="Rama_corrin_act"/>
    <property type="match status" value="1"/>
</dbReference>
<dbReference type="Pfam" id="PF12838">
    <property type="entry name" value="Fer4_7"/>
    <property type="match status" value="1"/>
</dbReference>
<evidence type="ECO:0000313" key="2">
    <source>
        <dbReference type="EMBL" id="SNY00126.1"/>
    </source>
</evidence>
<dbReference type="Pfam" id="PF14574">
    <property type="entry name" value="RACo_C_ter"/>
    <property type="match status" value="1"/>
</dbReference>
<dbReference type="RefSeq" id="WP_096711375.1">
    <property type="nucleotide sequence ID" value="NZ_OBDR01000001.1"/>
</dbReference>
<keyword evidence="2" id="KW-0808">Transferase</keyword>
<dbReference type="Proteomes" id="UP000295404">
    <property type="component" value="Unassembled WGS sequence"/>
</dbReference>
<keyword evidence="2" id="KW-0489">Methyltransferase</keyword>
<dbReference type="Pfam" id="PF17651">
    <property type="entry name" value="Raco_middle"/>
    <property type="match status" value="1"/>
</dbReference>
<evidence type="ECO:0000259" key="1">
    <source>
        <dbReference type="PROSITE" id="PS51379"/>
    </source>
</evidence>
<protein>
    <submittedName>
        <fullName evidence="2">Methylamine methyltransferase corrinoid protein reductive activase</fullName>
    </submittedName>
</protein>
<dbReference type="PANTHER" id="PTHR42895">
    <property type="entry name" value="IRON-SULFUR CLUSTER-BINDING PROTEIN-RELATED"/>
    <property type="match status" value="1"/>
</dbReference>